<evidence type="ECO:0000259" key="9">
    <source>
        <dbReference type="Pfam" id="PF21082"/>
    </source>
</evidence>
<keyword evidence="6 7" id="KW-0472">Membrane</keyword>
<dbReference type="InterPro" id="IPR049278">
    <property type="entry name" value="MS_channel_C"/>
</dbReference>
<dbReference type="Pfam" id="PF21082">
    <property type="entry name" value="MS_channel_3rd"/>
    <property type="match status" value="1"/>
</dbReference>
<evidence type="ECO:0000256" key="5">
    <source>
        <dbReference type="ARBA" id="ARBA00022989"/>
    </source>
</evidence>
<keyword evidence="3" id="KW-1003">Cell membrane</keyword>
<dbReference type="RefSeq" id="WP_084416952.1">
    <property type="nucleotide sequence ID" value="NZ_CP042912.1"/>
</dbReference>
<dbReference type="PANTHER" id="PTHR30221">
    <property type="entry name" value="SMALL-CONDUCTANCE MECHANOSENSITIVE CHANNEL"/>
    <property type="match status" value="1"/>
</dbReference>
<dbReference type="SUPFAM" id="SSF50182">
    <property type="entry name" value="Sm-like ribonucleoproteins"/>
    <property type="match status" value="1"/>
</dbReference>
<dbReference type="PROSITE" id="PS01246">
    <property type="entry name" value="UPF0003"/>
    <property type="match status" value="1"/>
</dbReference>
<dbReference type="GO" id="GO:0005886">
    <property type="term" value="C:plasma membrane"/>
    <property type="evidence" value="ECO:0007669"/>
    <property type="project" value="UniProtKB-SubCell"/>
</dbReference>
<keyword evidence="12" id="KW-1185">Reference proteome</keyword>
<dbReference type="InterPro" id="IPR011066">
    <property type="entry name" value="MscS_channel_C_sf"/>
</dbReference>
<dbReference type="Gene3D" id="2.30.30.60">
    <property type="match status" value="1"/>
</dbReference>
<dbReference type="InterPro" id="IPR023408">
    <property type="entry name" value="MscS_beta-dom_sf"/>
</dbReference>
<evidence type="ECO:0000313" key="11">
    <source>
        <dbReference type="EMBL" id="QEG23283.1"/>
    </source>
</evidence>
<evidence type="ECO:0000259" key="10">
    <source>
        <dbReference type="Pfam" id="PF21088"/>
    </source>
</evidence>
<feature type="domain" description="Mechanosensitive ion channel MscS" evidence="8">
    <location>
        <begin position="160"/>
        <end position="226"/>
    </location>
</feature>
<comment type="subcellular location">
    <subcellularLocation>
        <location evidence="1">Cell membrane</location>
        <topology evidence="1">Multi-pass membrane protein</topology>
    </subcellularLocation>
</comment>
<gene>
    <name evidence="11" type="primary">mscS_1</name>
    <name evidence="11" type="ORF">MFFC18_31790</name>
</gene>
<sequence>MYGRMRKSNSTTGYVLLAAFFAVLLLPGVAMAWDAEMAKQLSQGASEHTASIVELVRGAIGGDRPSIDILVQTKLIPAIILLAALVLTWTVASSIGRYVGGMVSKKVDLTLGKFLTKAVRNLLMVVVAIGVLGYFKVDVTSFAAVLAALGFAIGMALQGTLGNFASGIMLLMFRPFKVDDFIVVADTQGTVEEIDLFTTRINTLDNRHIIIPNSEIFGSKLENYTRNELRRVDVNVGAAYSADLDRTRAALERAIEKSDCVAEPCGYVYLIGLGASSVDWQLRAWCKTSDYWAVREQLVANAKKEMDIAGIGIPFPQLDVHVGGKLLAKSA</sequence>
<dbReference type="STRING" id="980251.GCA_001642875_00574"/>
<evidence type="ECO:0000256" key="4">
    <source>
        <dbReference type="ARBA" id="ARBA00022692"/>
    </source>
</evidence>
<keyword evidence="4 7" id="KW-0812">Transmembrane</keyword>
<dbReference type="Pfam" id="PF00924">
    <property type="entry name" value="MS_channel_2nd"/>
    <property type="match status" value="1"/>
</dbReference>
<dbReference type="InterPro" id="IPR049142">
    <property type="entry name" value="MS_channel_1st"/>
</dbReference>
<evidence type="ECO:0000256" key="3">
    <source>
        <dbReference type="ARBA" id="ARBA00022475"/>
    </source>
</evidence>
<organism evidence="11 12">
    <name type="scientific">Mariniblastus fucicola</name>
    <dbReference type="NCBI Taxonomy" id="980251"/>
    <lineage>
        <taxon>Bacteria</taxon>
        <taxon>Pseudomonadati</taxon>
        <taxon>Planctomycetota</taxon>
        <taxon>Planctomycetia</taxon>
        <taxon>Pirellulales</taxon>
        <taxon>Pirellulaceae</taxon>
        <taxon>Mariniblastus</taxon>
    </lineage>
</organism>
<dbReference type="Pfam" id="PF21088">
    <property type="entry name" value="MS_channel_1st"/>
    <property type="match status" value="1"/>
</dbReference>
<evidence type="ECO:0000259" key="8">
    <source>
        <dbReference type="Pfam" id="PF00924"/>
    </source>
</evidence>
<evidence type="ECO:0000256" key="2">
    <source>
        <dbReference type="ARBA" id="ARBA00008017"/>
    </source>
</evidence>
<evidence type="ECO:0000256" key="1">
    <source>
        <dbReference type="ARBA" id="ARBA00004651"/>
    </source>
</evidence>
<dbReference type="InterPro" id="IPR011014">
    <property type="entry name" value="MscS_channel_TM-2"/>
</dbReference>
<name>A0A5B9PLW3_9BACT</name>
<dbReference type="Proteomes" id="UP000322214">
    <property type="component" value="Chromosome"/>
</dbReference>
<comment type="similarity">
    <text evidence="2">Belongs to the MscS (TC 1.A.23) family.</text>
</comment>
<dbReference type="SUPFAM" id="SSF82689">
    <property type="entry name" value="Mechanosensitive channel protein MscS (YggB), C-terminal domain"/>
    <property type="match status" value="1"/>
</dbReference>
<dbReference type="PANTHER" id="PTHR30221:SF1">
    <property type="entry name" value="SMALL-CONDUCTANCE MECHANOSENSITIVE CHANNEL"/>
    <property type="match status" value="1"/>
</dbReference>
<keyword evidence="5 7" id="KW-1133">Transmembrane helix</keyword>
<dbReference type="AlphaFoldDB" id="A0A5B9PLW3"/>
<feature type="transmembrane region" description="Helical" evidence="7">
    <location>
        <begin position="141"/>
        <end position="164"/>
    </location>
</feature>
<dbReference type="KEGG" id="mff:MFFC18_31790"/>
<dbReference type="Gene3D" id="1.10.287.1260">
    <property type="match status" value="1"/>
</dbReference>
<proteinExistence type="inferred from homology"/>
<dbReference type="GO" id="GO:0008381">
    <property type="term" value="F:mechanosensitive monoatomic ion channel activity"/>
    <property type="evidence" value="ECO:0007669"/>
    <property type="project" value="InterPro"/>
</dbReference>
<dbReference type="EMBL" id="CP042912">
    <property type="protein sequence ID" value="QEG23283.1"/>
    <property type="molecule type" value="Genomic_DNA"/>
</dbReference>
<evidence type="ECO:0000313" key="12">
    <source>
        <dbReference type="Proteomes" id="UP000322214"/>
    </source>
</evidence>
<dbReference type="InterPro" id="IPR006685">
    <property type="entry name" value="MscS_channel_2nd"/>
</dbReference>
<feature type="transmembrane region" description="Helical" evidence="7">
    <location>
        <begin position="75"/>
        <end position="98"/>
    </location>
</feature>
<evidence type="ECO:0000256" key="7">
    <source>
        <dbReference type="SAM" id="Phobius"/>
    </source>
</evidence>
<feature type="transmembrane region" description="Helical" evidence="7">
    <location>
        <begin position="118"/>
        <end position="135"/>
    </location>
</feature>
<feature type="domain" description="Mechanosensitive ion channel transmembrane helices 2/3" evidence="10">
    <location>
        <begin position="117"/>
        <end position="158"/>
    </location>
</feature>
<dbReference type="InterPro" id="IPR010920">
    <property type="entry name" value="LSM_dom_sf"/>
</dbReference>
<reference evidence="11 12" key="1">
    <citation type="submission" date="2019-08" db="EMBL/GenBank/DDBJ databases">
        <title>Deep-cultivation of Planctomycetes and their phenomic and genomic characterization uncovers novel biology.</title>
        <authorList>
            <person name="Wiegand S."/>
            <person name="Jogler M."/>
            <person name="Boedeker C."/>
            <person name="Pinto D."/>
            <person name="Vollmers J."/>
            <person name="Rivas-Marin E."/>
            <person name="Kohn T."/>
            <person name="Peeters S.H."/>
            <person name="Heuer A."/>
            <person name="Rast P."/>
            <person name="Oberbeckmann S."/>
            <person name="Bunk B."/>
            <person name="Jeske O."/>
            <person name="Meyerdierks A."/>
            <person name="Storesund J.E."/>
            <person name="Kallscheuer N."/>
            <person name="Luecker S."/>
            <person name="Lage O.M."/>
            <person name="Pohl T."/>
            <person name="Merkel B.J."/>
            <person name="Hornburger P."/>
            <person name="Mueller R.-W."/>
            <person name="Bruemmer F."/>
            <person name="Labrenz M."/>
            <person name="Spormann A.M."/>
            <person name="Op den Camp H."/>
            <person name="Overmann J."/>
            <person name="Amann R."/>
            <person name="Jetten M.S.M."/>
            <person name="Mascher T."/>
            <person name="Medema M.H."/>
            <person name="Devos D.P."/>
            <person name="Kaster A.-K."/>
            <person name="Ovreas L."/>
            <person name="Rohde M."/>
            <person name="Galperin M.Y."/>
            <person name="Jogler C."/>
        </authorList>
    </citation>
    <scope>NUCLEOTIDE SEQUENCE [LARGE SCALE GENOMIC DNA]</scope>
    <source>
        <strain evidence="11 12">FC18</strain>
    </source>
</reference>
<accession>A0A5B9PLW3</accession>
<dbReference type="InterPro" id="IPR045275">
    <property type="entry name" value="MscS_archaea/bacteria_type"/>
</dbReference>
<dbReference type="OrthoDB" id="9809206at2"/>
<protein>
    <submittedName>
        <fullName evidence="11">Small-conductance mechanosensitive channel</fullName>
    </submittedName>
</protein>
<dbReference type="InterPro" id="IPR006686">
    <property type="entry name" value="MscS_channel_CS"/>
</dbReference>
<dbReference type="Gene3D" id="3.30.70.100">
    <property type="match status" value="1"/>
</dbReference>
<dbReference type="SUPFAM" id="SSF82861">
    <property type="entry name" value="Mechanosensitive channel protein MscS (YggB), transmembrane region"/>
    <property type="match status" value="1"/>
</dbReference>
<evidence type="ECO:0000256" key="6">
    <source>
        <dbReference type="ARBA" id="ARBA00023136"/>
    </source>
</evidence>
<feature type="domain" description="Mechanosensitive ion channel MscS C-terminal" evidence="9">
    <location>
        <begin position="232"/>
        <end position="313"/>
    </location>
</feature>